<dbReference type="Proteomes" id="UP001367508">
    <property type="component" value="Unassembled WGS sequence"/>
</dbReference>
<dbReference type="AlphaFoldDB" id="A0AAN9LR74"/>
<keyword evidence="2" id="KW-1185">Reference proteome</keyword>
<proteinExistence type="predicted"/>
<name>A0AAN9LR74_CANGL</name>
<protein>
    <submittedName>
        <fullName evidence="1">Uncharacterized protein</fullName>
    </submittedName>
</protein>
<reference evidence="1 2" key="1">
    <citation type="submission" date="2024-01" db="EMBL/GenBank/DDBJ databases">
        <title>The genomes of 5 underutilized Papilionoideae crops provide insights into root nodulation and disease resistanc.</title>
        <authorList>
            <person name="Jiang F."/>
        </authorList>
    </citation>
    <scope>NUCLEOTIDE SEQUENCE [LARGE SCALE GENOMIC DNA]</scope>
    <source>
        <strain evidence="1">LVBAO_FW01</strain>
        <tissue evidence="1">Leaves</tissue>
    </source>
</reference>
<gene>
    <name evidence="1" type="ORF">VNO77_21343</name>
</gene>
<dbReference type="EMBL" id="JAYMYQ010000004">
    <property type="protein sequence ID" value="KAK7340634.1"/>
    <property type="molecule type" value="Genomic_DNA"/>
</dbReference>
<evidence type="ECO:0000313" key="2">
    <source>
        <dbReference type="Proteomes" id="UP001367508"/>
    </source>
</evidence>
<organism evidence="1 2">
    <name type="scientific">Canavalia gladiata</name>
    <name type="common">Sword bean</name>
    <name type="synonym">Dolichos gladiatus</name>
    <dbReference type="NCBI Taxonomy" id="3824"/>
    <lineage>
        <taxon>Eukaryota</taxon>
        <taxon>Viridiplantae</taxon>
        <taxon>Streptophyta</taxon>
        <taxon>Embryophyta</taxon>
        <taxon>Tracheophyta</taxon>
        <taxon>Spermatophyta</taxon>
        <taxon>Magnoliopsida</taxon>
        <taxon>eudicotyledons</taxon>
        <taxon>Gunneridae</taxon>
        <taxon>Pentapetalae</taxon>
        <taxon>rosids</taxon>
        <taxon>fabids</taxon>
        <taxon>Fabales</taxon>
        <taxon>Fabaceae</taxon>
        <taxon>Papilionoideae</taxon>
        <taxon>50 kb inversion clade</taxon>
        <taxon>NPAAA clade</taxon>
        <taxon>indigoferoid/millettioid clade</taxon>
        <taxon>Phaseoleae</taxon>
        <taxon>Canavalia</taxon>
    </lineage>
</organism>
<comment type="caution">
    <text evidence="1">The sequence shown here is derived from an EMBL/GenBank/DDBJ whole genome shotgun (WGS) entry which is preliminary data.</text>
</comment>
<evidence type="ECO:0000313" key="1">
    <source>
        <dbReference type="EMBL" id="KAK7340634.1"/>
    </source>
</evidence>
<accession>A0AAN9LR74</accession>
<sequence length="172" mass="19107">MSRVLTCLELQVILECTIFILVTDYVSYGPNSTDLSLNQPAYDQLRIPREENLNICTSRDLPRVNFQSQSPILGQHGIARVLVLAASYHTVSSFNSAEKKHRNPTLLFEKGREVVKAKGTKISQEVSRDAFSPSQDLVSKPVAPCKHGAVECGLQPQLHTTCGGRFKFFRCG</sequence>